<dbReference type="InterPro" id="IPR032710">
    <property type="entry name" value="NTF2-like_dom_sf"/>
</dbReference>
<evidence type="ECO:0000313" key="2">
    <source>
        <dbReference type="Proteomes" id="UP000232412"/>
    </source>
</evidence>
<keyword evidence="2" id="KW-1185">Reference proteome</keyword>
<reference evidence="2" key="1">
    <citation type="submission" date="2016-12" db="EMBL/GenBank/DDBJ databases">
        <authorList>
            <person name="Herbold C."/>
        </authorList>
    </citation>
    <scope>NUCLEOTIDE SEQUENCE [LARGE SCALE GENOMIC DNA]</scope>
</reference>
<protein>
    <recommendedName>
        <fullName evidence="3">SnoaL-like domain-containing protein</fullName>
    </recommendedName>
</protein>
<gene>
    <name evidence="1" type="ORF">NSIN_30096</name>
</gene>
<name>A0A2H1EI95_9ARCH</name>
<proteinExistence type="predicted"/>
<dbReference type="Proteomes" id="UP000232412">
    <property type="component" value="Unassembled WGS sequence"/>
</dbReference>
<organism evidence="1 2">
    <name type="scientific">Nitrosotalea sinensis</name>
    <dbReference type="NCBI Taxonomy" id="1499975"/>
    <lineage>
        <taxon>Archaea</taxon>
        <taxon>Nitrososphaerota</taxon>
        <taxon>Nitrososphaeria</taxon>
        <taxon>Nitrosotaleales</taxon>
        <taxon>Nitrosotaleaceae</taxon>
        <taxon>Nitrosotalea</taxon>
    </lineage>
</organism>
<dbReference type="EMBL" id="FRFC01000004">
    <property type="protein sequence ID" value="SHO46392.1"/>
    <property type="molecule type" value="Genomic_DNA"/>
</dbReference>
<evidence type="ECO:0008006" key="3">
    <source>
        <dbReference type="Google" id="ProtNLM"/>
    </source>
</evidence>
<sequence>MAIRLKLYLSQAIPILSDKDDIVEVITTFFNAGKTKNVAPLSVIQLNDTRFSAYSDVPPLDLKDFATTTALEQLRFVSISDYDYELKNMRVDLFENFAVATFTVKQTGMVVDNYSFRGEHLSMESRATFVFGKYAKWKIVHLHMTKISN</sequence>
<evidence type="ECO:0000313" key="1">
    <source>
        <dbReference type="EMBL" id="SHO46392.1"/>
    </source>
</evidence>
<dbReference type="SUPFAM" id="SSF54427">
    <property type="entry name" value="NTF2-like"/>
    <property type="match status" value="1"/>
</dbReference>
<dbReference type="AlphaFoldDB" id="A0A2H1EI95"/>
<accession>A0A2H1EI95</accession>
<dbReference type="Gene3D" id="3.10.450.50">
    <property type="match status" value="1"/>
</dbReference>